<evidence type="ECO:0000256" key="7">
    <source>
        <dbReference type="ARBA" id="ARBA00023014"/>
    </source>
</evidence>
<dbReference type="GO" id="GO:0046872">
    <property type="term" value="F:metal ion binding"/>
    <property type="evidence" value="ECO:0007669"/>
    <property type="project" value="UniProtKB-KW"/>
</dbReference>
<dbReference type="PROSITE" id="PS01278">
    <property type="entry name" value="MTTASE_RADICAL"/>
    <property type="match status" value="1"/>
</dbReference>
<comment type="function">
    <text evidence="2">Catalyzes the methylthiolation of N6-(dimethylallyl)adenosine (i(6)A), leading to the formation of 2-methylthio-N6-(dimethylallyl)adenosine (ms(2)i(6)A) at position 37 in tRNAs that read codons beginning with uridine.</text>
</comment>
<evidence type="ECO:0000256" key="3">
    <source>
        <dbReference type="ARBA" id="ARBA00022485"/>
    </source>
</evidence>
<keyword evidence="7" id="KW-0411">Iron-sulfur</keyword>
<dbReference type="InterPro" id="IPR058240">
    <property type="entry name" value="rSAM_sf"/>
</dbReference>
<dbReference type="Gene3D" id="3.40.50.12160">
    <property type="entry name" value="Methylthiotransferase, N-terminal domain"/>
    <property type="match status" value="1"/>
</dbReference>
<keyword evidence="4" id="KW-0949">S-adenosyl-L-methionine</keyword>
<protein>
    <recommendedName>
        <fullName evidence="8">tRNA-2-methylthio-N(6)-dimethylallyladenosine synthase</fullName>
        <ecNumber evidence="8">2.8.4.3</ecNumber>
    </recommendedName>
</protein>
<dbReference type="SFLD" id="SFLDS00029">
    <property type="entry name" value="Radical_SAM"/>
    <property type="match status" value="1"/>
</dbReference>
<evidence type="ECO:0000256" key="5">
    <source>
        <dbReference type="ARBA" id="ARBA00022723"/>
    </source>
</evidence>
<feature type="domain" description="TRAM" evidence="9">
    <location>
        <begin position="477"/>
        <end position="540"/>
    </location>
</feature>
<dbReference type="Pfam" id="PF01938">
    <property type="entry name" value="TRAM"/>
    <property type="match status" value="1"/>
</dbReference>
<dbReference type="GO" id="GO:0051539">
    <property type="term" value="F:4 iron, 4 sulfur cluster binding"/>
    <property type="evidence" value="ECO:0007669"/>
    <property type="project" value="UniProtKB-KW"/>
</dbReference>
<reference evidence="12 13" key="1">
    <citation type="journal article" date="2016" name="Nat. Commun.">
        <title>Thousands of microbial genomes shed light on interconnected biogeochemical processes in an aquifer system.</title>
        <authorList>
            <person name="Anantharaman K."/>
            <person name="Brown C.T."/>
            <person name="Hug L.A."/>
            <person name="Sharon I."/>
            <person name="Castelle C.J."/>
            <person name="Probst A.J."/>
            <person name="Thomas B.C."/>
            <person name="Singh A."/>
            <person name="Wilkins M.J."/>
            <person name="Karaoz U."/>
            <person name="Brodie E.L."/>
            <person name="Williams K.H."/>
            <person name="Hubbard S.S."/>
            <person name="Banfield J.F."/>
        </authorList>
    </citation>
    <scope>NUCLEOTIDE SEQUENCE [LARGE SCALE GENOMIC DNA]</scope>
</reference>
<dbReference type="PANTHER" id="PTHR43020">
    <property type="entry name" value="CDK5 REGULATORY SUBUNIT-ASSOCIATED PROTEIN 1"/>
    <property type="match status" value="1"/>
</dbReference>
<keyword evidence="6" id="KW-0408">Iron</keyword>
<dbReference type="Pfam" id="PF04055">
    <property type="entry name" value="Radical_SAM"/>
    <property type="match status" value="1"/>
</dbReference>
<accession>A0A1F5SDB3</accession>
<dbReference type="InterPro" id="IPR038135">
    <property type="entry name" value="Methylthiotransferase_N_sf"/>
</dbReference>
<evidence type="ECO:0000256" key="2">
    <source>
        <dbReference type="ARBA" id="ARBA00003234"/>
    </source>
</evidence>
<evidence type="ECO:0000259" key="11">
    <source>
        <dbReference type="PROSITE" id="PS51918"/>
    </source>
</evidence>
<evidence type="ECO:0000313" key="13">
    <source>
        <dbReference type="Proteomes" id="UP000178783"/>
    </source>
</evidence>
<organism evidence="12 13">
    <name type="scientific">Candidatus Falkowbacteria bacterium RIFCSPLOWO2_02_FULL_45_21</name>
    <dbReference type="NCBI Taxonomy" id="1797989"/>
    <lineage>
        <taxon>Bacteria</taxon>
        <taxon>Candidatus Falkowiibacteriota</taxon>
    </lineage>
</organism>
<dbReference type="InterPro" id="IPR002792">
    <property type="entry name" value="TRAM_dom"/>
</dbReference>
<keyword evidence="5" id="KW-0479">Metal-binding</keyword>
<dbReference type="STRING" id="1797989.A3H66_00610"/>
<dbReference type="EMBL" id="MFFW01000009">
    <property type="protein sequence ID" value="OGF24542.1"/>
    <property type="molecule type" value="Genomic_DNA"/>
</dbReference>
<dbReference type="SFLD" id="SFLDG01082">
    <property type="entry name" value="B12-binding_domain_containing"/>
    <property type="match status" value="1"/>
</dbReference>
<evidence type="ECO:0000259" key="10">
    <source>
        <dbReference type="PROSITE" id="PS51449"/>
    </source>
</evidence>
<gene>
    <name evidence="12" type="ORF">A3H66_00610</name>
</gene>
<dbReference type="SMART" id="SM00729">
    <property type="entry name" value="Elp3"/>
    <property type="match status" value="1"/>
</dbReference>
<dbReference type="Proteomes" id="UP000178783">
    <property type="component" value="Unassembled WGS sequence"/>
</dbReference>
<dbReference type="InterPro" id="IPR020612">
    <property type="entry name" value="Methylthiotransferase_CS"/>
</dbReference>
<dbReference type="Pfam" id="PF00919">
    <property type="entry name" value="UPF0004"/>
    <property type="match status" value="1"/>
</dbReference>
<name>A0A1F5SDB3_9BACT</name>
<dbReference type="InterPro" id="IPR023404">
    <property type="entry name" value="rSAM_horseshoe"/>
</dbReference>
<dbReference type="PANTHER" id="PTHR43020:SF2">
    <property type="entry name" value="MITOCHONDRIAL TRNA METHYLTHIOTRANSFERASE CDK5RAP1"/>
    <property type="match status" value="1"/>
</dbReference>
<dbReference type="SUPFAM" id="SSF102114">
    <property type="entry name" value="Radical SAM enzymes"/>
    <property type="match status" value="2"/>
</dbReference>
<dbReference type="GO" id="GO:0035597">
    <property type="term" value="F:tRNA-2-methylthio-N(6)-dimethylallyladenosine(37) synthase activity"/>
    <property type="evidence" value="ECO:0007669"/>
    <property type="project" value="UniProtKB-EC"/>
</dbReference>
<comment type="caution">
    <text evidence="12">The sequence shown here is derived from an EMBL/GenBank/DDBJ whole genome shotgun (WGS) entry which is preliminary data.</text>
</comment>
<evidence type="ECO:0000256" key="4">
    <source>
        <dbReference type="ARBA" id="ARBA00022691"/>
    </source>
</evidence>
<feature type="domain" description="MTTase N-terminal" evidence="10">
    <location>
        <begin position="2"/>
        <end position="114"/>
    </location>
</feature>
<proteinExistence type="predicted"/>
<dbReference type="PROSITE" id="PS51449">
    <property type="entry name" value="MTTASE_N"/>
    <property type="match status" value="1"/>
</dbReference>
<dbReference type="PROSITE" id="PS51918">
    <property type="entry name" value="RADICAL_SAM"/>
    <property type="match status" value="1"/>
</dbReference>
<keyword evidence="3" id="KW-0004">4Fe-4S</keyword>
<dbReference type="InterPro" id="IPR006638">
    <property type="entry name" value="Elp3/MiaA/NifB-like_rSAM"/>
</dbReference>
<evidence type="ECO:0000256" key="8">
    <source>
        <dbReference type="ARBA" id="ARBA00033765"/>
    </source>
</evidence>
<dbReference type="InterPro" id="IPR007197">
    <property type="entry name" value="rSAM"/>
</dbReference>
<dbReference type="Gene3D" id="3.80.30.20">
    <property type="entry name" value="tm_1862 like domain"/>
    <property type="match status" value="2"/>
</dbReference>
<dbReference type="FunFam" id="3.40.50.12160:FF:000003">
    <property type="entry name" value="CDK5 regulatory subunit-associated protein 1"/>
    <property type="match status" value="1"/>
</dbReference>
<evidence type="ECO:0000256" key="1">
    <source>
        <dbReference type="ARBA" id="ARBA00001966"/>
    </source>
</evidence>
<sequence length="549" mass="62479">MPAYHIITIGCQMNISDSERLAGKLEQHGYRKTDDKYSADLVVINTCGVRQSAENRVYGLIPKIKEKNSKVKIILTGCLVGRKDVRRRLEKYVDVWLPINKIFNFSAQVCRASQRLVRLGRRSASGGQFFRPSLSRQPEAGPPWAEIRLRRTIFKQFSNYNFQTKIDKTKCGDYLDIKPNYESKFSAFVPIGNGCDNFCSYCVVPYARGREVYRPAGEILDEVKDLVKQGYREIILIAQNVNSYKSEEPPLNFPLCKGENVSLLTKEGRFNFADLLNMVNQIPGDFWIRFFTSHPKDMSDQLIKVLAKCEKVCHQIHLPAQVGDDGVLKRMNRGYTVSDYVKLIKKIKNILNDQIPMANDQTNFKLQIPNSKQFSNFRLIPPEAKSTSLLRQAVWQLPVSITTDIIVGFPGETKKQFDRTAELMRRVKFDMAYIAKYSPRPGTSAFKLADNVSRKEKVKRAKQLDRILRQTALVNNKKYLGKTVEVLVESKTKAGEWFGKTATGKDIRFSADSEALKAGDFIKVKVTRAKEFCLSGAAAKKYKGVRFGN</sequence>
<dbReference type="GO" id="GO:0005829">
    <property type="term" value="C:cytosol"/>
    <property type="evidence" value="ECO:0007669"/>
    <property type="project" value="TreeGrafter"/>
</dbReference>
<dbReference type="InterPro" id="IPR013848">
    <property type="entry name" value="Methylthiotransferase_N"/>
</dbReference>
<feature type="domain" description="Radical SAM core" evidence="11">
    <location>
        <begin position="181"/>
        <end position="475"/>
    </location>
</feature>
<dbReference type="EC" id="2.8.4.3" evidence="8"/>
<comment type="cofactor">
    <cofactor evidence="1">
        <name>[4Fe-4S] cluster</name>
        <dbReference type="ChEBI" id="CHEBI:49883"/>
    </cofactor>
</comment>
<evidence type="ECO:0000256" key="6">
    <source>
        <dbReference type="ARBA" id="ARBA00023004"/>
    </source>
</evidence>
<dbReference type="AlphaFoldDB" id="A0A1F5SDB3"/>
<evidence type="ECO:0000313" key="12">
    <source>
        <dbReference type="EMBL" id="OGF24542.1"/>
    </source>
</evidence>
<evidence type="ECO:0000259" key="9">
    <source>
        <dbReference type="PROSITE" id="PS50926"/>
    </source>
</evidence>
<dbReference type="PROSITE" id="PS50926">
    <property type="entry name" value="TRAM"/>
    <property type="match status" value="1"/>
</dbReference>